<keyword evidence="1" id="KW-0732">Signal</keyword>
<dbReference type="EMBL" id="CP009355">
    <property type="protein sequence ID" value="AIW16706.1"/>
    <property type="molecule type" value="Genomic_DNA"/>
</dbReference>
<evidence type="ECO:0000313" key="5">
    <source>
        <dbReference type="Proteomes" id="UP000003836"/>
    </source>
</evidence>
<keyword evidence="3" id="KW-0378">Hydrolase</keyword>
<reference evidence="4" key="1">
    <citation type="submission" date="2011-08" db="EMBL/GenBank/DDBJ databases">
        <authorList>
            <person name="Hoffman M."/>
            <person name="Strain E.A."/>
            <person name="Brown E."/>
            <person name="Allard M.W."/>
        </authorList>
    </citation>
    <scope>NUCLEOTIDE SEQUENCE</scope>
    <source>
        <strain evidence="4">ATCC 19109</strain>
    </source>
</reference>
<dbReference type="GeneID" id="23447348"/>
<dbReference type="STRING" id="1051646.IX91_21745"/>
<dbReference type="Proteomes" id="UP000003836">
    <property type="component" value="Unassembled WGS sequence"/>
</dbReference>
<evidence type="ECO:0000259" key="2">
    <source>
        <dbReference type="Pfam" id="PF00144"/>
    </source>
</evidence>
<dbReference type="PATRIC" id="fig|1051646.9.peg.4272"/>
<dbReference type="EMBL" id="AFWI01000152">
    <property type="protein sequence ID" value="EGU54602.1"/>
    <property type="molecule type" value="Genomic_DNA"/>
</dbReference>
<organism evidence="3 6">
    <name type="scientific">Vibrio tubiashii ATCC 19109</name>
    <dbReference type="NCBI Taxonomy" id="1051646"/>
    <lineage>
        <taxon>Bacteria</taxon>
        <taxon>Pseudomonadati</taxon>
        <taxon>Pseudomonadota</taxon>
        <taxon>Gammaproteobacteria</taxon>
        <taxon>Vibrionales</taxon>
        <taxon>Vibrionaceae</taxon>
        <taxon>Vibrio</taxon>
        <taxon>Vibrio oreintalis group</taxon>
    </lineage>
</organism>
<dbReference type="HOGENOM" id="CLU_030169_0_1_6"/>
<feature type="signal peptide" evidence="1">
    <location>
        <begin position="1"/>
        <end position="20"/>
    </location>
</feature>
<dbReference type="Pfam" id="PF00144">
    <property type="entry name" value="Beta-lactamase"/>
    <property type="match status" value="1"/>
</dbReference>
<name>F9T6D9_9VIBR</name>
<reference evidence="3 6" key="3">
    <citation type="submission" date="2014-08" db="EMBL/GenBank/DDBJ databases">
        <title>First Complete Genome Sequence of the Shellfish Pathogen Vibrio tubiashii.</title>
        <authorList>
            <person name="Richards G.P."/>
            <person name="Needleman D.S."/>
            <person name="Watson M.A."/>
            <person name="Bono J.L."/>
        </authorList>
    </citation>
    <scope>NUCLEOTIDE SEQUENCE [LARGE SCALE GENOMIC DNA]</scope>
    <source>
        <strain evidence="3 6">ATCC 19109</strain>
    </source>
</reference>
<proteinExistence type="predicted"/>
<protein>
    <submittedName>
        <fullName evidence="3">6-aminohexanoate hydrolase</fullName>
    </submittedName>
    <submittedName>
        <fullName evidence="4">6-aminohexanoate-dimer hydrolase</fullName>
    </submittedName>
</protein>
<keyword evidence="5" id="KW-1185">Reference proteome</keyword>
<gene>
    <name evidence="3" type="ORF">IX91_21745</name>
    <name evidence="4" type="ORF">VITU9109_13631</name>
</gene>
<dbReference type="Proteomes" id="UP000030071">
    <property type="component" value="Chromosome 2"/>
</dbReference>
<dbReference type="GO" id="GO:0016787">
    <property type="term" value="F:hydrolase activity"/>
    <property type="evidence" value="ECO:0007669"/>
    <property type="project" value="UniProtKB-KW"/>
</dbReference>
<dbReference type="SUPFAM" id="SSF56601">
    <property type="entry name" value="beta-lactamase/transpeptidase-like"/>
    <property type="match status" value="1"/>
</dbReference>
<dbReference type="PANTHER" id="PTHR43283:SF7">
    <property type="entry name" value="BETA-LACTAMASE-RELATED DOMAIN-CONTAINING PROTEIN"/>
    <property type="match status" value="1"/>
</dbReference>
<evidence type="ECO:0000313" key="3">
    <source>
        <dbReference type="EMBL" id="AIW16706.1"/>
    </source>
</evidence>
<dbReference type="InterPro" id="IPR012338">
    <property type="entry name" value="Beta-lactam/transpept-like"/>
</dbReference>
<feature type="domain" description="Beta-lactamase-related" evidence="2">
    <location>
        <begin position="118"/>
        <end position="419"/>
    </location>
</feature>
<evidence type="ECO:0000313" key="6">
    <source>
        <dbReference type="Proteomes" id="UP000030071"/>
    </source>
</evidence>
<dbReference type="eggNOG" id="COG1680">
    <property type="taxonomic scope" value="Bacteria"/>
</dbReference>
<dbReference type="InterPro" id="IPR001466">
    <property type="entry name" value="Beta-lactam-related"/>
</dbReference>
<dbReference type="KEGG" id="vtu:IX91_21745"/>
<dbReference type="PANTHER" id="PTHR43283">
    <property type="entry name" value="BETA-LACTAMASE-RELATED"/>
    <property type="match status" value="1"/>
</dbReference>
<feature type="chain" id="PRO_5003388231" evidence="1">
    <location>
        <begin position="21"/>
        <end position="436"/>
    </location>
</feature>
<reference evidence="4 5" key="2">
    <citation type="journal article" date="2012" name="Int. J. Syst. Evol. Microbiol.">
        <title>Vibrio caribbeanicus sp. nov., isolated from the marine sponge Scleritoderma cyanea.</title>
        <authorList>
            <person name="Hoffmann M."/>
            <person name="Monday S.R."/>
            <person name="Allard M.W."/>
            <person name="Strain E.A."/>
            <person name="Whittaker P."/>
            <person name="Naum M."/>
            <person name="McCarthy P.J."/>
            <person name="Lopez J.V."/>
            <person name="Fischer M."/>
            <person name="Brown E.W."/>
        </authorList>
    </citation>
    <scope>NUCLEOTIDE SEQUENCE [LARGE SCALE GENOMIC DNA]</scope>
    <source>
        <strain evidence="4 5">ATCC 19109</strain>
    </source>
</reference>
<dbReference type="InterPro" id="IPR050789">
    <property type="entry name" value="Diverse_Enzym_Activities"/>
</dbReference>
<dbReference type="RefSeq" id="WP_004745072.1">
    <property type="nucleotide sequence ID" value="NZ_AFWI01000152.1"/>
</dbReference>
<accession>F9T6D9</accession>
<evidence type="ECO:0000256" key="1">
    <source>
        <dbReference type="SAM" id="SignalP"/>
    </source>
</evidence>
<sequence length="436" mass="47823">MKKTVLAVALALTCSLSVNADDLGPDSVAGPLLNAPASQPVLNYDAESITTAQWDSPENRHYTYANFDKVHPYPAYISKGLGAPVPLETVENGEELLKDFRIKPWSDLPELNLSDYMYHTRADALLVMKGGKIVFEAYPRQLGPDDQHTMMSSSKTMVAMVIMNLIDEGKLKLKTKIKDIIPELGSAFDGVTVHQALNMDVPMHFSEDYQDPNSEGQRIFVAECWGEGCEKDLRGARGFLADLKSDDPHNNPRNMTHYNSAVTSVLGWVVEEVTGMNYNSAVSYYLYKHVGAEHNGIGLNDQTGFGHASGYLAFTARDAAKIYSTIGNDGVAINGNRILPKGYVANVVDGDSEATNYQFGTESEWKYSHQMVFNGKGGFAHMGYGGQIFYSNKDTGVTIIQMSSIDTEGGAVTQNHAHALLDMVDKINDLLKNEKV</sequence>
<dbReference type="Gene3D" id="3.40.710.10">
    <property type="entry name" value="DD-peptidase/beta-lactamase superfamily"/>
    <property type="match status" value="1"/>
</dbReference>
<evidence type="ECO:0000313" key="4">
    <source>
        <dbReference type="EMBL" id="EGU54602.1"/>
    </source>
</evidence>
<dbReference type="AlphaFoldDB" id="F9T6D9"/>